<comment type="caution">
    <text evidence="1">The sequence shown here is derived from an EMBL/GenBank/DDBJ whole genome shotgun (WGS) entry which is preliminary data.</text>
</comment>
<dbReference type="InterPro" id="IPR032567">
    <property type="entry name" value="RTL1-rel"/>
</dbReference>
<evidence type="ECO:0000313" key="1">
    <source>
        <dbReference type="EMBL" id="KAK3514510.1"/>
    </source>
</evidence>
<dbReference type="InterPro" id="IPR043502">
    <property type="entry name" value="DNA/RNA_pol_sf"/>
</dbReference>
<dbReference type="EMBL" id="JAUCMX010000021">
    <property type="protein sequence ID" value="KAK3514510.1"/>
    <property type="molecule type" value="Genomic_DNA"/>
</dbReference>
<dbReference type="PANTHER" id="PTHR15503">
    <property type="entry name" value="LDOC1 RELATED"/>
    <property type="match status" value="1"/>
</dbReference>
<dbReference type="Proteomes" id="UP001274896">
    <property type="component" value="Unassembled WGS sequence"/>
</dbReference>
<dbReference type="SUPFAM" id="SSF56672">
    <property type="entry name" value="DNA/RNA polymerases"/>
    <property type="match status" value="1"/>
</dbReference>
<organism evidence="1 2">
    <name type="scientific">Hemibagrus guttatus</name>
    <dbReference type="NCBI Taxonomy" id="175788"/>
    <lineage>
        <taxon>Eukaryota</taxon>
        <taxon>Metazoa</taxon>
        <taxon>Chordata</taxon>
        <taxon>Craniata</taxon>
        <taxon>Vertebrata</taxon>
        <taxon>Euteleostomi</taxon>
        <taxon>Actinopterygii</taxon>
        <taxon>Neopterygii</taxon>
        <taxon>Teleostei</taxon>
        <taxon>Ostariophysi</taxon>
        <taxon>Siluriformes</taxon>
        <taxon>Bagridae</taxon>
        <taxon>Hemibagrus</taxon>
    </lineage>
</organism>
<evidence type="ECO:0000313" key="2">
    <source>
        <dbReference type="Proteomes" id="UP001274896"/>
    </source>
</evidence>
<sequence>MTTHIQKSLTAGIIHPYSSPAGASFFFVEKKDKSLHPCNNYRGRNDITVLNSYPLPLMNIKVTFCPCSIVCSITICKAEKSKFHVTSTIFLGFTLLAGNIQMDPARIKMVRYWPCPETWKQLQTFLGFSNF</sequence>
<gene>
    <name evidence="1" type="ORF">QTP70_018659</name>
</gene>
<proteinExistence type="predicted"/>
<dbReference type="AlphaFoldDB" id="A0AAE0Q6W7"/>
<name>A0AAE0Q6W7_9TELE</name>
<dbReference type="Gene3D" id="3.10.10.10">
    <property type="entry name" value="HIV Type 1 Reverse Transcriptase, subunit A, domain 1"/>
    <property type="match status" value="1"/>
</dbReference>
<keyword evidence="2" id="KW-1185">Reference proteome</keyword>
<dbReference type="PANTHER" id="PTHR15503:SF36">
    <property type="entry name" value="RETROTRANSPOSON GAG-LIKE PROTEIN 5"/>
    <property type="match status" value="1"/>
</dbReference>
<accession>A0AAE0Q6W7</accession>
<protein>
    <submittedName>
        <fullName evidence="1">Uncharacterized protein</fullName>
    </submittedName>
</protein>
<reference evidence="1" key="1">
    <citation type="submission" date="2023-06" db="EMBL/GenBank/DDBJ databases">
        <title>Male Hemibagrus guttatus genome.</title>
        <authorList>
            <person name="Bian C."/>
        </authorList>
    </citation>
    <scope>NUCLEOTIDE SEQUENCE</scope>
    <source>
        <strain evidence="1">Male_cb2023</strain>
        <tissue evidence="1">Muscle</tissue>
    </source>
</reference>